<keyword evidence="14" id="KW-1015">Disulfide bond</keyword>
<dbReference type="Gramene" id="TraesCAD_scaffold_089975_01G000100.1">
    <property type="protein sequence ID" value="TraesCAD_scaffold_089975_01G000100.1"/>
    <property type="gene ID" value="TraesCAD_scaffold_089975_01G000100"/>
</dbReference>
<evidence type="ECO:0000259" key="22">
    <source>
        <dbReference type="PROSITE" id="PS50011"/>
    </source>
</evidence>
<dbReference type="GO" id="GO:0016020">
    <property type="term" value="C:membrane"/>
    <property type="evidence" value="ECO:0007669"/>
    <property type="project" value="UniProtKB-SubCell"/>
</dbReference>
<dbReference type="InterPro" id="IPR001480">
    <property type="entry name" value="Bulb-type_lectin_dom"/>
</dbReference>
<evidence type="ECO:0000256" key="1">
    <source>
        <dbReference type="ARBA" id="ARBA00004479"/>
    </source>
</evidence>
<evidence type="ECO:0000256" key="7">
    <source>
        <dbReference type="ARBA" id="ARBA00022729"/>
    </source>
</evidence>
<feature type="domain" description="Protein kinase" evidence="22">
    <location>
        <begin position="470"/>
        <end position="744"/>
    </location>
</feature>
<comment type="catalytic activity">
    <reaction evidence="18 19">
        <text>L-seryl-[protein] + ATP = O-phospho-L-seryl-[protein] + ADP + H(+)</text>
        <dbReference type="Rhea" id="RHEA:17989"/>
        <dbReference type="Rhea" id="RHEA-COMP:9863"/>
        <dbReference type="Rhea" id="RHEA-COMP:11604"/>
        <dbReference type="ChEBI" id="CHEBI:15378"/>
        <dbReference type="ChEBI" id="CHEBI:29999"/>
        <dbReference type="ChEBI" id="CHEBI:30616"/>
        <dbReference type="ChEBI" id="CHEBI:83421"/>
        <dbReference type="ChEBI" id="CHEBI:456216"/>
        <dbReference type="EC" id="2.7.11.1"/>
    </reaction>
</comment>
<dbReference type="CDD" id="cd00028">
    <property type="entry name" value="B_lectin"/>
    <property type="match status" value="1"/>
</dbReference>
<dbReference type="OMA" id="WITNCAV"/>
<dbReference type="GO" id="GO:0051707">
    <property type="term" value="P:response to other organism"/>
    <property type="evidence" value="ECO:0007669"/>
    <property type="project" value="UniProtKB-ARBA"/>
</dbReference>
<dbReference type="Gramene" id="TraesCLE_scaffold_096241_01G000100.1">
    <property type="protein sequence ID" value="TraesCLE_scaffold_096241_01G000100.1"/>
    <property type="gene ID" value="TraesCLE_scaffold_096241_01G000100"/>
</dbReference>
<dbReference type="SMR" id="A0A3B6H5H5"/>
<feature type="domain" description="Bulb-type lectin" evidence="23">
    <location>
        <begin position="23"/>
        <end position="145"/>
    </location>
</feature>
<evidence type="ECO:0000256" key="19">
    <source>
        <dbReference type="PIRNR" id="PIRNR000641"/>
    </source>
</evidence>
<feature type="binding site" evidence="20">
    <location>
        <position position="498"/>
    </location>
    <ligand>
        <name>ATP</name>
        <dbReference type="ChEBI" id="CHEBI:30616"/>
    </ligand>
</feature>
<evidence type="ECO:0000256" key="21">
    <source>
        <dbReference type="SAM" id="Phobius"/>
    </source>
</evidence>
<evidence type="ECO:0000256" key="12">
    <source>
        <dbReference type="ARBA" id="ARBA00022989"/>
    </source>
</evidence>
<dbReference type="Pfam" id="PF00069">
    <property type="entry name" value="Pkinase"/>
    <property type="match status" value="1"/>
</dbReference>
<dbReference type="PROSITE" id="PS50927">
    <property type="entry name" value="BULB_LECTIN"/>
    <property type="match status" value="1"/>
</dbReference>
<dbReference type="Gramene" id="TraesROB_scaffold_112103_01G000100.1">
    <property type="protein sequence ID" value="TraesROB_scaffold_112103_01G000100.1"/>
    <property type="gene ID" value="TraesROB_scaffold_112103_01G000100"/>
</dbReference>
<keyword evidence="4" id="KW-0597">Phosphoprotein</keyword>
<dbReference type="SMART" id="SM00220">
    <property type="entry name" value="S_TKc"/>
    <property type="match status" value="1"/>
</dbReference>
<dbReference type="Gramene" id="TraesWEE_scaffold_105998_01G000200.1">
    <property type="protein sequence ID" value="TraesWEE_scaffold_105998_01G000200.1"/>
    <property type="gene ID" value="TraesWEE_scaffold_105998_01G000200"/>
</dbReference>
<dbReference type="InterPro" id="IPR011009">
    <property type="entry name" value="Kinase-like_dom_sf"/>
</dbReference>
<dbReference type="FunFam" id="3.30.200.20:FF:000178">
    <property type="entry name" value="serine/threonine-protein kinase PBS1-like"/>
    <property type="match status" value="1"/>
</dbReference>
<dbReference type="Gramene" id="TraesCS3D03G1061400.1">
    <property type="protein sequence ID" value="TraesCS3D03G1061400.1.CDS"/>
    <property type="gene ID" value="TraesCS3D03G1061400"/>
</dbReference>
<dbReference type="GO" id="GO:0106310">
    <property type="term" value="F:protein serine kinase activity"/>
    <property type="evidence" value="ECO:0007669"/>
    <property type="project" value="RHEA"/>
</dbReference>
<keyword evidence="11 19" id="KW-0067">ATP-binding</keyword>
<evidence type="ECO:0000256" key="5">
    <source>
        <dbReference type="ARBA" id="ARBA00022679"/>
    </source>
</evidence>
<proteinExistence type="inferred from homology"/>
<feature type="transmembrane region" description="Helical" evidence="21">
    <location>
        <begin position="411"/>
        <end position="435"/>
    </location>
</feature>
<dbReference type="Gene3D" id="3.30.200.20">
    <property type="entry name" value="Phosphorylase Kinase, domain 1"/>
    <property type="match status" value="1"/>
</dbReference>
<keyword evidence="15" id="KW-0675">Receptor</keyword>
<dbReference type="GO" id="GO:0030246">
    <property type="term" value="F:carbohydrate binding"/>
    <property type="evidence" value="ECO:0007669"/>
    <property type="project" value="UniProtKB-KW"/>
</dbReference>
<dbReference type="FunFam" id="1.10.510.10:FF:000248">
    <property type="entry name" value="S-receptor-like kinase 5"/>
    <property type="match status" value="1"/>
</dbReference>
<evidence type="ECO:0000259" key="23">
    <source>
        <dbReference type="PROSITE" id="PS50927"/>
    </source>
</evidence>
<keyword evidence="16" id="KW-0325">Glycoprotein</keyword>
<dbReference type="PROSITE" id="PS00107">
    <property type="entry name" value="PROTEIN_KINASE_ATP"/>
    <property type="match status" value="1"/>
</dbReference>
<dbReference type="Pfam" id="PF01453">
    <property type="entry name" value="B_lectin"/>
    <property type="match status" value="1"/>
</dbReference>
<keyword evidence="8" id="KW-0430">Lectin</keyword>
<dbReference type="AlphaFoldDB" id="A0A3B6H5H5"/>
<dbReference type="PROSITE" id="PS00108">
    <property type="entry name" value="PROTEIN_KINASE_ST"/>
    <property type="match status" value="1"/>
</dbReference>
<dbReference type="PANTHER" id="PTHR47976">
    <property type="entry name" value="G-TYPE LECTIN S-RECEPTOR-LIKE SERINE/THREONINE-PROTEIN KINASE SD2-5"/>
    <property type="match status" value="1"/>
</dbReference>
<dbReference type="InterPro" id="IPR008271">
    <property type="entry name" value="Ser/Thr_kinase_AS"/>
</dbReference>
<dbReference type="PROSITE" id="PS50011">
    <property type="entry name" value="PROTEIN_KINASE_DOM"/>
    <property type="match status" value="1"/>
</dbReference>
<dbReference type="InterPro" id="IPR036426">
    <property type="entry name" value="Bulb-type_lectin_dom_sf"/>
</dbReference>
<evidence type="ECO:0000256" key="15">
    <source>
        <dbReference type="ARBA" id="ARBA00023170"/>
    </source>
</evidence>
<evidence type="ECO:0000313" key="24">
    <source>
        <dbReference type="EnsemblPlants" id="TraesCS3D02G480200.1"/>
    </source>
</evidence>
<dbReference type="GO" id="GO:0004674">
    <property type="term" value="F:protein serine/threonine kinase activity"/>
    <property type="evidence" value="ECO:0007669"/>
    <property type="project" value="UniProtKB-KW"/>
</dbReference>
<keyword evidence="2 19" id="KW-0723">Serine/threonine-protein kinase</keyword>
<dbReference type="PIRSF" id="PIRSF000641">
    <property type="entry name" value="SRK"/>
    <property type="match status" value="1"/>
</dbReference>
<dbReference type="Gramene" id="TraesCS3D02G480200.1">
    <property type="protein sequence ID" value="TraesCS3D02G480200.1"/>
    <property type="gene ID" value="TraesCS3D02G480200"/>
</dbReference>
<dbReference type="PANTHER" id="PTHR47976:SF115">
    <property type="entry name" value="RECEPTOR-LIKE SERINE_THREONINE-PROTEIN KINASE"/>
    <property type="match status" value="1"/>
</dbReference>
<evidence type="ECO:0000256" key="9">
    <source>
        <dbReference type="ARBA" id="ARBA00022741"/>
    </source>
</evidence>
<keyword evidence="3" id="KW-0245">EGF-like domain</keyword>
<keyword evidence="13 21" id="KW-0472">Membrane</keyword>
<keyword evidence="10 19" id="KW-0418">Kinase</keyword>
<evidence type="ECO:0000256" key="11">
    <source>
        <dbReference type="ARBA" id="ARBA00022840"/>
    </source>
</evidence>
<evidence type="ECO:0000256" key="8">
    <source>
        <dbReference type="ARBA" id="ARBA00022734"/>
    </source>
</evidence>
<reference evidence="24" key="2">
    <citation type="submission" date="2018-10" db="UniProtKB">
        <authorList>
            <consortium name="EnsemblPlants"/>
        </authorList>
    </citation>
    <scope>IDENTIFICATION</scope>
</reference>
<evidence type="ECO:0000256" key="13">
    <source>
        <dbReference type="ARBA" id="ARBA00023136"/>
    </source>
</evidence>
<dbReference type="Gene3D" id="2.90.10.10">
    <property type="entry name" value="Bulb-type lectin domain"/>
    <property type="match status" value="1"/>
</dbReference>
<keyword evidence="6 21" id="KW-0812">Transmembrane</keyword>
<accession>A0A3B6H5H5</accession>
<dbReference type="EnsemblPlants" id="TraesCS3D02G480200.1">
    <property type="protein sequence ID" value="TraesCS3D02G480200.1"/>
    <property type="gene ID" value="TraesCS3D02G480200"/>
</dbReference>
<evidence type="ECO:0000256" key="16">
    <source>
        <dbReference type="ARBA" id="ARBA00023180"/>
    </source>
</evidence>
<reference evidence="24" key="1">
    <citation type="submission" date="2018-08" db="EMBL/GenBank/DDBJ databases">
        <authorList>
            <person name="Rossello M."/>
        </authorList>
    </citation>
    <scope>NUCLEOTIDE SEQUENCE [LARGE SCALE GENOMIC DNA]</scope>
    <source>
        <strain evidence="24">cv. Chinese Spring</strain>
    </source>
</reference>
<evidence type="ECO:0000256" key="4">
    <source>
        <dbReference type="ARBA" id="ARBA00022553"/>
    </source>
</evidence>
<sequence>MLAVTNLWMACKGTTQRQFLLPGFRASPDDYLDKNRIFLLSNGSVFGFGFVGAPESTADNTTFLLAVVHLGTTCVVWVANADSPVSPSGSSFVFDKDGNAYLESAAGPTIWIANTSGEGASMRLLDSGNLQVLNGDSNSPSLWSSFKYPTNTLVSGQSFIDGMPPLKSMSYRLEIKSGDMMLGAIAGYLKHWEKTQPYWSASMDPRLVAVKEGAIYCANLGSASWNFYDQLGSHVSHLNISYGESDADAGANETLTTAVLGNDGSISFSALPTGSGRSTLPLGIPPDSCDVPASCGPYSICINGTGCHCSSALSPHKNPTEFQLAQLDSGVGYIGTSFASPDVAKTNITGCKDTCMANCSCVAMFFNQTSGDCFLFDQIGSLQKKAGDRTVLTTFVKIPNHVSGQGGRHTVIIVATVVGPLAFIGVLIYVGLYIYRWTSTQDQEEGYGYLHTMAGAPTRFTYKELQAATNNFSDKLGEGGFGSVYLGTLPDGSHIAVKQLEGVGQGEKEFRSEVTIIGSIHHIHLVKLRGFCTEGVHRLVAYEYMANGSLHRWIFASEEDDAPVLDWDTRFYITLGTAKGLAYLHQDCESKIIHCDIKPENVLLDDNFTAKVSDFGLAKLMSREQSEAFTTLRGTRGYLAPEWITNCAVSDKSDVYSYGMVLLEIISGRRSFNRVEVSEKAHFPPFAFKKMEEGDICTIFDAKLKYDRDDDRMDRAIKVALWCIQEDFHQRPSMSKVVQMLEGVCDVPRPPTSSQTGSMFHVTGHKSSGAIPSAVQLSEAR</sequence>
<dbReference type="InterPro" id="IPR051343">
    <property type="entry name" value="G-type_lectin_kinases/EP1-like"/>
</dbReference>
<dbReference type="InterPro" id="IPR000719">
    <property type="entry name" value="Prot_kinase_dom"/>
</dbReference>
<keyword evidence="12 21" id="KW-1133">Transmembrane helix</keyword>
<evidence type="ECO:0000256" key="18">
    <source>
        <dbReference type="ARBA" id="ARBA00048679"/>
    </source>
</evidence>
<dbReference type="GO" id="GO:0005524">
    <property type="term" value="F:ATP binding"/>
    <property type="evidence" value="ECO:0007669"/>
    <property type="project" value="UniProtKB-UniRule"/>
</dbReference>
<dbReference type="SMART" id="SM00108">
    <property type="entry name" value="B_lectin"/>
    <property type="match status" value="1"/>
</dbReference>
<protein>
    <recommendedName>
        <fullName evidence="19">Receptor-like serine/threonine-protein kinase</fullName>
        <ecNumber evidence="19">2.7.11.1</ecNumber>
    </recommendedName>
</protein>
<evidence type="ECO:0000256" key="3">
    <source>
        <dbReference type="ARBA" id="ARBA00022536"/>
    </source>
</evidence>
<dbReference type="Gramene" id="TraesRN3D0101109900.1">
    <property type="protein sequence ID" value="TraesRN3D0101109900.1"/>
    <property type="gene ID" value="TraesRN3D0101109900"/>
</dbReference>
<comment type="similarity">
    <text evidence="19">Belongs to the protein kinase superfamily. Ser/Thr protein kinase family.</text>
</comment>
<keyword evidence="7" id="KW-0732">Signal</keyword>
<evidence type="ECO:0000256" key="2">
    <source>
        <dbReference type="ARBA" id="ARBA00022527"/>
    </source>
</evidence>
<keyword evidence="9 19" id="KW-0547">Nucleotide-binding</keyword>
<comment type="catalytic activity">
    <reaction evidence="17 19">
        <text>L-threonyl-[protein] + ATP = O-phospho-L-threonyl-[protein] + ADP + H(+)</text>
        <dbReference type="Rhea" id="RHEA:46608"/>
        <dbReference type="Rhea" id="RHEA-COMP:11060"/>
        <dbReference type="Rhea" id="RHEA-COMP:11605"/>
        <dbReference type="ChEBI" id="CHEBI:15378"/>
        <dbReference type="ChEBI" id="CHEBI:30013"/>
        <dbReference type="ChEBI" id="CHEBI:30616"/>
        <dbReference type="ChEBI" id="CHEBI:61977"/>
        <dbReference type="ChEBI" id="CHEBI:456216"/>
        <dbReference type="EC" id="2.7.11.1"/>
    </reaction>
</comment>
<dbReference type="Gene3D" id="1.10.510.10">
    <property type="entry name" value="Transferase(Phosphotransferase) domain 1"/>
    <property type="match status" value="1"/>
</dbReference>
<dbReference type="OrthoDB" id="1668230at2759"/>
<evidence type="ECO:0000256" key="17">
    <source>
        <dbReference type="ARBA" id="ARBA00047899"/>
    </source>
</evidence>
<keyword evidence="5 19" id="KW-0808">Transferase</keyword>
<evidence type="ECO:0000256" key="10">
    <source>
        <dbReference type="ARBA" id="ARBA00022777"/>
    </source>
</evidence>
<dbReference type="SUPFAM" id="SSF51110">
    <property type="entry name" value="alpha-D-mannose-specific plant lectins"/>
    <property type="match status" value="1"/>
</dbReference>
<dbReference type="Proteomes" id="UP000019116">
    <property type="component" value="Chromosome 3D"/>
</dbReference>
<evidence type="ECO:0000256" key="20">
    <source>
        <dbReference type="PROSITE-ProRule" id="PRU10141"/>
    </source>
</evidence>
<dbReference type="InterPro" id="IPR017441">
    <property type="entry name" value="Protein_kinase_ATP_BS"/>
</dbReference>
<dbReference type="InterPro" id="IPR024171">
    <property type="entry name" value="SRK-like_kinase"/>
</dbReference>
<organism evidence="24">
    <name type="scientific">Triticum aestivum</name>
    <name type="common">Wheat</name>
    <dbReference type="NCBI Taxonomy" id="4565"/>
    <lineage>
        <taxon>Eukaryota</taxon>
        <taxon>Viridiplantae</taxon>
        <taxon>Streptophyta</taxon>
        <taxon>Embryophyta</taxon>
        <taxon>Tracheophyta</taxon>
        <taxon>Spermatophyta</taxon>
        <taxon>Magnoliopsida</taxon>
        <taxon>Liliopsida</taxon>
        <taxon>Poales</taxon>
        <taxon>Poaceae</taxon>
        <taxon>BOP clade</taxon>
        <taxon>Pooideae</taxon>
        <taxon>Triticodae</taxon>
        <taxon>Triticeae</taxon>
        <taxon>Triticinae</taxon>
        <taxon>Triticum</taxon>
    </lineage>
</organism>
<name>A0A3B6H5H5_WHEAT</name>
<evidence type="ECO:0000256" key="14">
    <source>
        <dbReference type="ARBA" id="ARBA00023157"/>
    </source>
</evidence>
<dbReference type="EC" id="2.7.11.1" evidence="19"/>
<dbReference type="STRING" id="4565.A0A3B6H5H5"/>
<evidence type="ECO:0000313" key="25">
    <source>
        <dbReference type="Proteomes" id="UP000019116"/>
    </source>
</evidence>
<dbReference type="SUPFAM" id="SSF56112">
    <property type="entry name" value="Protein kinase-like (PK-like)"/>
    <property type="match status" value="1"/>
</dbReference>
<comment type="subcellular location">
    <subcellularLocation>
        <location evidence="1">Membrane</location>
        <topology evidence="1">Single-pass type I membrane protein</topology>
    </subcellularLocation>
</comment>
<evidence type="ECO:0000256" key="6">
    <source>
        <dbReference type="ARBA" id="ARBA00022692"/>
    </source>
</evidence>
<keyword evidence="25" id="KW-1185">Reference proteome</keyword>
<dbReference type="CDD" id="cd14066">
    <property type="entry name" value="STKc_IRAK"/>
    <property type="match status" value="1"/>
</dbReference>